<dbReference type="OrthoDB" id="5945798at2759"/>
<dbReference type="InterPro" id="IPR046341">
    <property type="entry name" value="SET_dom_sf"/>
</dbReference>
<evidence type="ECO:0000256" key="1">
    <source>
        <dbReference type="SAM" id="MobiDB-lite"/>
    </source>
</evidence>
<dbReference type="Proteomes" id="UP000308549">
    <property type="component" value="Unassembled WGS sequence"/>
</dbReference>
<dbReference type="InterPro" id="IPR053185">
    <property type="entry name" value="SET_domain_protein"/>
</dbReference>
<evidence type="ECO:0000313" key="4">
    <source>
        <dbReference type="Proteomes" id="UP000308549"/>
    </source>
</evidence>
<reference evidence="3 4" key="1">
    <citation type="submission" date="2017-03" db="EMBL/GenBank/DDBJ databases">
        <title>Genomes of endolithic fungi from Antarctica.</title>
        <authorList>
            <person name="Coleine C."/>
            <person name="Masonjones S."/>
            <person name="Stajich J.E."/>
        </authorList>
    </citation>
    <scope>NUCLEOTIDE SEQUENCE [LARGE SCALE GENOMIC DNA]</scope>
    <source>
        <strain evidence="3 4">CCFEE 6315</strain>
    </source>
</reference>
<dbReference type="AlphaFoldDB" id="A0A4U0TLP0"/>
<feature type="domain" description="SET" evidence="2">
    <location>
        <begin position="67"/>
        <end position="242"/>
    </location>
</feature>
<organism evidence="3 4">
    <name type="scientific">Salinomyces thailandicus</name>
    <dbReference type="NCBI Taxonomy" id="706561"/>
    <lineage>
        <taxon>Eukaryota</taxon>
        <taxon>Fungi</taxon>
        <taxon>Dikarya</taxon>
        <taxon>Ascomycota</taxon>
        <taxon>Pezizomycotina</taxon>
        <taxon>Dothideomycetes</taxon>
        <taxon>Dothideomycetidae</taxon>
        <taxon>Mycosphaerellales</taxon>
        <taxon>Teratosphaeriaceae</taxon>
        <taxon>Salinomyces</taxon>
    </lineage>
</organism>
<dbReference type="PROSITE" id="PS50280">
    <property type="entry name" value="SET"/>
    <property type="match status" value="2"/>
</dbReference>
<dbReference type="EMBL" id="NAJL01000071">
    <property type="protein sequence ID" value="TKA22565.1"/>
    <property type="molecule type" value="Genomic_DNA"/>
</dbReference>
<name>A0A4U0TLP0_9PEZI</name>
<dbReference type="SUPFAM" id="SSF82199">
    <property type="entry name" value="SET domain"/>
    <property type="match status" value="3"/>
</dbReference>
<protein>
    <recommendedName>
        <fullName evidence="2">SET domain-containing protein</fullName>
    </recommendedName>
</protein>
<feature type="compositionally biased region" description="Basic and acidic residues" evidence="1">
    <location>
        <begin position="371"/>
        <end position="381"/>
    </location>
</feature>
<gene>
    <name evidence="3" type="ORF">B0A50_08135</name>
</gene>
<dbReference type="Gene3D" id="2.170.270.10">
    <property type="entry name" value="SET domain"/>
    <property type="match status" value="3"/>
</dbReference>
<dbReference type="CDD" id="cd20071">
    <property type="entry name" value="SET_SMYD"/>
    <property type="match status" value="3"/>
</dbReference>
<dbReference type="InterPro" id="IPR001214">
    <property type="entry name" value="SET_dom"/>
</dbReference>
<feature type="compositionally biased region" description="Low complexity" evidence="1">
    <location>
        <begin position="26"/>
        <end position="35"/>
    </location>
</feature>
<dbReference type="Pfam" id="PF00856">
    <property type="entry name" value="SET"/>
    <property type="match status" value="3"/>
</dbReference>
<proteinExistence type="predicted"/>
<feature type="region of interest" description="Disordered" evidence="1">
    <location>
        <begin position="499"/>
        <end position="527"/>
    </location>
</feature>
<keyword evidence="4" id="KW-1185">Reference proteome</keyword>
<feature type="domain" description="SET" evidence="2">
    <location>
        <begin position="525"/>
        <end position="719"/>
    </location>
</feature>
<accession>A0A4U0TLP0</accession>
<dbReference type="PANTHER" id="PTHR47332:SF2">
    <property type="entry name" value="SET-6"/>
    <property type="match status" value="1"/>
</dbReference>
<sequence length="1209" mass="135286">MAEAVSLLEAVAGAFYTDSEGGGSTTGSDSSQGPDPVDTPPHSTMLRRLHLFTARWKAERLDAGAVDSQAYRLTYALPYGPALVAEKKFEAGEKVLSEYALLRGPYDLEEEDALGPDWQTAAMEEVGEMSMGQKKQLVDIMALNTYDHEGVISVRHLSVMLNVWYSDRKAREKLGRQLAVTFEQHSTRMPGADCRALSPDFVFCKHCCNPNIAMWWNPRTGQMHVYALRPIEKGEEIYHCSIDPYQIRAARFEDLLEICSCWVCRLNGPELDESQRRRSELGEDYLLLKRWKRKYFGTHSPLDDSGNKPVPTKGARKMFLKDPGTTAARLAASRILKNAADEDLVHWNSALAHEVLYTIHGSLANETDDEHLDRGSEHSYLTDESDTNEQQEMHATKAADHRLKEMQCLLSALGWDHVVTLACLRSLTGGSTEVEALETAVQNLKVASGLQQARGRFIPKASASSGHHTAMTATRGPLEQHDSSFVSDLLIMKHRTPGTLAPRLDDQQPSDRLPTNALDSASPPPTMQQHRLYDVDDSEVDNEAGIIATENVRAGQLIIRERVLLERPDKLLDKELRPTPAFHKFFNDIRSLNLEDKEQLLAMWAAMSGASKRILAISDAKEGLEVPDNVSVEQLDEMLKEEMHRHHPAAIRLGIIFLVAAFPFSGSVEVHRLFSGPVHFLNHSCAPNAEAIWDPKARCLIVRAIKAIYEGEEVLISYLDPCLPKAIRDDALHFTCKCSECDKHGKEKSRSESRRMTMMNGLSIIKDFKTKHLRSQDDFITNLGYELSGSILADRDHPLILETALACIRAAKKNGLKHSNLVAAYDTAFIITFALAILGPITENPQNTADCFYYKMCAVELLLASHGQEHERTKKNRAALGSLLAPDDRSGRKAAAGALFARTLASTTSQLYGLPTATFADVHDDSKKDGSALFFADVFWDHCFPSEPQSRVPVWYLLSGLQLLYNHSCTPNAEVTADPAAEHATVRAIKPIKARDEVTIAYTDICASRAQRRRSLGFDCRCHACSQNENVVKADDMELNIIRRGIVRLEEWRDGCVPDGWTLASVRERAEETYRAADETAQIVELAEIVSTAANGRRFIDDVGWYYEPGDDDDEIETRDDAEAQQRFLAEFVEREREIERLKSELPERVEALRGRVERFAVKANSLLGPAHKRSRLAWRALVDVTKGDLPEGVQRHLEELRGFEERFG</sequence>
<evidence type="ECO:0000313" key="3">
    <source>
        <dbReference type="EMBL" id="TKA22565.1"/>
    </source>
</evidence>
<evidence type="ECO:0000259" key="2">
    <source>
        <dbReference type="PROSITE" id="PS50280"/>
    </source>
</evidence>
<dbReference type="SMART" id="SM00317">
    <property type="entry name" value="SET"/>
    <property type="match status" value="2"/>
</dbReference>
<comment type="caution">
    <text evidence="3">The sequence shown here is derived from an EMBL/GenBank/DDBJ whole genome shotgun (WGS) entry which is preliminary data.</text>
</comment>
<dbReference type="PANTHER" id="PTHR47332">
    <property type="entry name" value="SET DOMAIN-CONTAINING PROTEIN 5"/>
    <property type="match status" value="1"/>
</dbReference>
<feature type="region of interest" description="Disordered" evidence="1">
    <location>
        <begin position="18"/>
        <end position="43"/>
    </location>
</feature>
<feature type="region of interest" description="Disordered" evidence="1">
    <location>
        <begin position="367"/>
        <end position="394"/>
    </location>
</feature>